<gene>
    <name evidence="4" type="ORF">IWX46DRAFT_629066</name>
</gene>
<keyword evidence="1" id="KW-0175">Coiled coil</keyword>
<dbReference type="InterPro" id="IPR001810">
    <property type="entry name" value="F-box_dom"/>
</dbReference>
<evidence type="ECO:0000313" key="4">
    <source>
        <dbReference type="EMBL" id="KAK7537940.1"/>
    </source>
</evidence>
<feature type="compositionally biased region" description="Basic and acidic residues" evidence="2">
    <location>
        <begin position="232"/>
        <end position="241"/>
    </location>
</feature>
<reference evidence="4 5" key="1">
    <citation type="submission" date="2024-04" db="EMBL/GenBank/DDBJ databases">
        <title>Phyllosticta paracitricarpa is synonymous to the EU quarantine fungus P. citricarpa based on phylogenomic analyses.</title>
        <authorList>
            <consortium name="Lawrence Berkeley National Laboratory"/>
            <person name="Van Ingen-Buijs V.A."/>
            <person name="Van Westerhoven A.C."/>
            <person name="Haridas S."/>
            <person name="Skiadas P."/>
            <person name="Martin F."/>
            <person name="Groenewald J.Z."/>
            <person name="Crous P.W."/>
            <person name="Seidl M.F."/>
        </authorList>
    </citation>
    <scope>NUCLEOTIDE SEQUENCE [LARGE SCALE GENOMIC DNA]</scope>
    <source>
        <strain evidence="4 5">CBS 122670</strain>
    </source>
</reference>
<feature type="compositionally biased region" description="Basic residues" evidence="2">
    <location>
        <begin position="188"/>
        <end position="202"/>
    </location>
</feature>
<comment type="caution">
    <text evidence="4">The sequence shown here is derived from an EMBL/GenBank/DDBJ whole genome shotgun (WGS) entry which is preliminary data.</text>
</comment>
<dbReference type="Proteomes" id="UP001365128">
    <property type="component" value="Unassembled WGS sequence"/>
</dbReference>
<protein>
    <recommendedName>
        <fullName evidence="3">F-box domain-containing protein</fullName>
    </recommendedName>
</protein>
<organism evidence="4 5">
    <name type="scientific">Phyllosticta citricarpa</name>
    <dbReference type="NCBI Taxonomy" id="55181"/>
    <lineage>
        <taxon>Eukaryota</taxon>
        <taxon>Fungi</taxon>
        <taxon>Dikarya</taxon>
        <taxon>Ascomycota</taxon>
        <taxon>Pezizomycotina</taxon>
        <taxon>Dothideomycetes</taxon>
        <taxon>Dothideomycetes incertae sedis</taxon>
        <taxon>Botryosphaeriales</taxon>
        <taxon>Phyllostictaceae</taxon>
        <taxon>Phyllosticta</taxon>
    </lineage>
</organism>
<feature type="domain" description="F-box" evidence="3">
    <location>
        <begin position="86"/>
        <end position="147"/>
    </location>
</feature>
<name>A0ABR1LRY5_9PEZI</name>
<evidence type="ECO:0000259" key="3">
    <source>
        <dbReference type="PROSITE" id="PS50181"/>
    </source>
</evidence>
<feature type="coiled-coil region" evidence="1">
    <location>
        <begin position="19"/>
        <end position="50"/>
    </location>
</feature>
<keyword evidence="5" id="KW-1185">Reference proteome</keyword>
<evidence type="ECO:0000256" key="2">
    <source>
        <dbReference type="SAM" id="MobiDB-lite"/>
    </source>
</evidence>
<accession>A0ABR1LRY5</accession>
<feature type="region of interest" description="Disordered" evidence="2">
    <location>
        <begin position="185"/>
        <end position="255"/>
    </location>
</feature>
<dbReference type="PROSITE" id="PS50181">
    <property type="entry name" value="FBOX"/>
    <property type="match status" value="1"/>
</dbReference>
<dbReference type="EMBL" id="JBBPDW010000031">
    <property type="protein sequence ID" value="KAK7537940.1"/>
    <property type="molecule type" value="Genomic_DNA"/>
</dbReference>
<evidence type="ECO:0000256" key="1">
    <source>
        <dbReference type="SAM" id="Coils"/>
    </source>
</evidence>
<sequence>MTITKARRLRRLHLQPFDRSDQVAEKQRIKRDLKDLKAAMRHERAEVQETFHQDFLTRKEYKHALAAINLYETRRSLQIDPPTPAPASLEGLPRELRQNIFSKLLKDDELSDDRRPHKLVAQTTKIALVCRKFRDDMDHVEAVWRQRMAVLSALYAPEREHFSRVARSLTQVINQTRAVDRRIQQERNRRKNVKKRVKAEKRRGRDGNGLKTVQQGGQKMSKPGLSLMMAERGNRGRDHSQDVPSWAGTRKTFDD</sequence>
<evidence type="ECO:0000313" key="5">
    <source>
        <dbReference type="Proteomes" id="UP001365128"/>
    </source>
</evidence>
<proteinExistence type="predicted"/>